<keyword evidence="4 6" id="KW-0472">Membrane</keyword>
<keyword evidence="3 6" id="KW-1133">Transmembrane helix</keyword>
<gene>
    <name evidence="7" type="ORF">AC731_010450</name>
</gene>
<dbReference type="Proteomes" id="UP000036902">
    <property type="component" value="Chromosome"/>
</dbReference>
<comment type="subcellular location">
    <subcellularLocation>
        <location evidence="1">Membrane</location>
        <topology evidence="1">Multi-pass membrane protein</topology>
    </subcellularLocation>
</comment>
<evidence type="ECO:0000256" key="5">
    <source>
        <dbReference type="SAM" id="MobiDB-lite"/>
    </source>
</evidence>
<evidence type="ECO:0000256" key="2">
    <source>
        <dbReference type="ARBA" id="ARBA00022692"/>
    </source>
</evidence>
<feature type="transmembrane region" description="Helical" evidence="6">
    <location>
        <begin position="342"/>
        <end position="366"/>
    </location>
</feature>
<feature type="transmembrane region" description="Helical" evidence="6">
    <location>
        <begin position="439"/>
        <end position="460"/>
    </location>
</feature>
<dbReference type="GO" id="GO:0016020">
    <property type="term" value="C:membrane"/>
    <property type="evidence" value="ECO:0007669"/>
    <property type="project" value="UniProtKB-SubCell"/>
</dbReference>
<name>A0A127K5V5_9RHOO</name>
<dbReference type="KEGG" id="thu:AC731_010450"/>
<dbReference type="InterPro" id="IPR011385">
    <property type="entry name" value="Site-sp_rcmbase"/>
</dbReference>
<protein>
    <submittedName>
        <fullName evidence="7">Preprotein translocase subunit TatB</fullName>
    </submittedName>
</protein>
<proteinExistence type="predicted"/>
<dbReference type="STRING" id="1134435.AC731_010450"/>
<dbReference type="PIRSF" id="PIRSF015380">
    <property type="entry name" value="Site-sp_rcmb"/>
    <property type="match status" value="1"/>
</dbReference>
<feature type="transmembrane region" description="Helical" evidence="6">
    <location>
        <begin position="554"/>
        <end position="572"/>
    </location>
</feature>
<keyword evidence="8" id="KW-1185">Reference proteome</keyword>
<dbReference type="RefSeq" id="WP_048705885.1">
    <property type="nucleotide sequence ID" value="NZ_CP014646.1"/>
</dbReference>
<accession>A0A127K5V5</accession>
<dbReference type="EMBL" id="CP014646">
    <property type="protein sequence ID" value="AMO37335.1"/>
    <property type="molecule type" value="Genomic_DNA"/>
</dbReference>
<evidence type="ECO:0000313" key="7">
    <source>
        <dbReference type="EMBL" id="AMO37335.1"/>
    </source>
</evidence>
<feature type="transmembrane region" description="Helical" evidence="6">
    <location>
        <begin position="378"/>
        <end position="399"/>
    </location>
</feature>
<feature type="compositionally biased region" description="Pro residues" evidence="5">
    <location>
        <begin position="701"/>
        <end position="712"/>
    </location>
</feature>
<feature type="transmembrane region" description="Helical" evidence="6">
    <location>
        <begin position="487"/>
        <end position="508"/>
    </location>
</feature>
<feature type="transmembrane region" description="Helical" evidence="6">
    <location>
        <begin position="605"/>
        <end position="628"/>
    </location>
</feature>
<evidence type="ECO:0000256" key="4">
    <source>
        <dbReference type="ARBA" id="ARBA00023136"/>
    </source>
</evidence>
<evidence type="ECO:0000313" key="8">
    <source>
        <dbReference type="Proteomes" id="UP000036902"/>
    </source>
</evidence>
<keyword evidence="2 6" id="KW-0812">Transmembrane</keyword>
<dbReference type="AlphaFoldDB" id="A0A127K5V5"/>
<organism evidence="7 8">
    <name type="scientific">Thauera humireducens</name>
    <dbReference type="NCBI Taxonomy" id="1134435"/>
    <lineage>
        <taxon>Bacteria</taxon>
        <taxon>Pseudomonadati</taxon>
        <taxon>Pseudomonadota</taxon>
        <taxon>Betaproteobacteria</taxon>
        <taxon>Rhodocyclales</taxon>
        <taxon>Zoogloeaceae</taxon>
        <taxon>Thauera</taxon>
    </lineage>
</organism>
<dbReference type="Gene3D" id="1.20.1080.10">
    <property type="entry name" value="Glycerol uptake facilitator protein"/>
    <property type="match status" value="1"/>
</dbReference>
<evidence type="ECO:0000256" key="1">
    <source>
        <dbReference type="ARBA" id="ARBA00004141"/>
    </source>
</evidence>
<dbReference type="InterPro" id="IPR023271">
    <property type="entry name" value="Aquaporin-like"/>
</dbReference>
<evidence type="ECO:0000256" key="3">
    <source>
        <dbReference type="ARBA" id="ARBA00022989"/>
    </source>
</evidence>
<feature type="region of interest" description="Disordered" evidence="5">
    <location>
        <begin position="662"/>
        <end position="712"/>
    </location>
</feature>
<reference evidence="8" key="1">
    <citation type="submission" date="2016-03" db="EMBL/GenBank/DDBJ databases">
        <authorList>
            <person name="Ma C."/>
            <person name="Zhou S."/>
            <person name="Yang G."/>
        </authorList>
    </citation>
    <scope>NUCLEOTIDE SEQUENCE [LARGE SCALE GENOMIC DNA]</scope>
    <source>
        <strain evidence="8">SgZ-1</strain>
    </source>
</reference>
<sequence length="712" mass="77498">MESTLQRFAHAGEDPVALWTALVGRLRPPRASQIDKASENLRTLTHILARRTDLLADVRASFLRLFAERKQVSLYVSSGLLPSTGFFSETSSRISRRLLPDVLDTSYLRDMVSAVFHRADDEIWVNGIADEVWLDFLATLVGEETPMAEIDAGPLPPALAEILEALRVLSYHVSAIGLDPELVRIDPNLEEYESPFLAQNAELLTYLEHYSAWWTTLGALVTDDAHLTVMLAQCDEVLQRVRKRATKIGTSLTLTFKLERLRQHLDRIDELVSMLQELRERRMLQDVAPRAVRLFKTLVRAECRKNHLTDYWGKNVEILSLRMTESASKTGEKYITSTRSEYFGILGSAMLGGLIIACMAGMKVVLGKQGLAPLNEMLAFCLNYGLGFVLIHVLGGTVATKQPAMTANAIAASIGEARGHTRDLEALADLIARTVRSQLAAILGNIGVAIPVAILIGLAIQSATGAHFVTPEKAHDLLGEVDPRSGALFFAAVAGVCLFLSGLIAGYYDNLSAYNRIPERLLQLRWPRRLLGEARMLRVASYVENNLGALAGNFFFGFLLGGATALGVLFGLPLDIRHIAFSSAYVGYAATALDFSLPWQAATLALGGVLLIGLVNLAVSFSLTLSVAMRARRISFAQGQNLGRLLLQRLLRRPQDFLLPPLRNPAPATSPAEASKEAPLTETRAALTASPKSALGTAPGTTPPIGEPPPNG</sequence>
<evidence type="ECO:0000256" key="6">
    <source>
        <dbReference type="SAM" id="Phobius"/>
    </source>
</evidence>
<dbReference type="Pfam" id="PF10136">
    <property type="entry name" value="SpecificRecomb"/>
    <property type="match status" value="1"/>
</dbReference>